<reference evidence="4" key="1">
    <citation type="journal article" date="2019" name="Int. J. Syst. Evol. Microbiol.">
        <title>The Global Catalogue of Microorganisms (GCM) 10K type strain sequencing project: providing services to taxonomists for standard genome sequencing and annotation.</title>
        <authorList>
            <consortium name="The Broad Institute Genomics Platform"/>
            <consortium name="The Broad Institute Genome Sequencing Center for Infectious Disease"/>
            <person name="Wu L."/>
            <person name="Ma J."/>
        </authorList>
    </citation>
    <scope>NUCLEOTIDE SEQUENCE [LARGE SCALE GENOMIC DNA]</scope>
    <source>
        <strain evidence="4">KCTC 42953</strain>
    </source>
</reference>
<comment type="caution">
    <text evidence="3">The sequence shown here is derived from an EMBL/GenBank/DDBJ whole genome shotgun (WGS) entry which is preliminary data.</text>
</comment>
<proteinExistence type="predicted"/>
<name>A0ABV7JED0_9GAMM</name>
<gene>
    <name evidence="3" type="ORF">ACFODZ_09305</name>
</gene>
<evidence type="ECO:0000313" key="4">
    <source>
        <dbReference type="Proteomes" id="UP001595533"/>
    </source>
</evidence>
<dbReference type="Proteomes" id="UP001595533">
    <property type="component" value="Unassembled WGS sequence"/>
</dbReference>
<feature type="compositionally biased region" description="Basic and acidic residues" evidence="1">
    <location>
        <begin position="92"/>
        <end position="105"/>
    </location>
</feature>
<evidence type="ECO:0008006" key="5">
    <source>
        <dbReference type="Google" id="ProtNLM"/>
    </source>
</evidence>
<organism evidence="3 4">
    <name type="scientific">Marinicella sediminis</name>
    <dbReference type="NCBI Taxonomy" id="1792834"/>
    <lineage>
        <taxon>Bacteria</taxon>
        <taxon>Pseudomonadati</taxon>
        <taxon>Pseudomonadota</taxon>
        <taxon>Gammaproteobacteria</taxon>
        <taxon>Lysobacterales</taxon>
        <taxon>Marinicellaceae</taxon>
        <taxon>Marinicella</taxon>
    </lineage>
</organism>
<feature type="compositionally biased region" description="Polar residues" evidence="1">
    <location>
        <begin position="107"/>
        <end position="129"/>
    </location>
</feature>
<accession>A0ABV7JED0</accession>
<evidence type="ECO:0000313" key="3">
    <source>
        <dbReference type="EMBL" id="MFC3194436.1"/>
    </source>
</evidence>
<sequence length="138" mass="15418">MRTLLILIVMFGMTTTALAKGEVSLNDAVNQAKADGQVLTAKTINGRHEIKVLTPSGKVRTITRDALQNSKNDRQRTARLLPDSQQNNSASERMRQSRSSHERRINQRSSQRTASRQVDRTNSSSAGRNKQSKSKKDK</sequence>
<keyword evidence="4" id="KW-1185">Reference proteome</keyword>
<keyword evidence="2" id="KW-0732">Signal</keyword>
<dbReference type="EMBL" id="JBHRTS010000004">
    <property type="protein sequence ID" value="MFC3194436.1"/>
    <property type="molecule type" value="Genomic_DNA"/>
</dbReference>
<dbReference type="RefSeq" id="WP_379876414.1">
    <property type="nucleotide sequence ID" value="NZ_JBHRTS010000004.1"/>
</dbReference>
<evidence type="ECO:0000256" key="1">
    <source>
        <dbReference type="SAM" id="MobiDB-lite"/>
    </source>
</evidence>
<feature type="signal peptide" evidence="2">
    <location>
        <begin position="1"/>
        <end position="19"/>
    </location>
</feature>
<feature type="region of interest" description="Disordered" evidence="1">
    <location>
        <begin position="55"/>
        <end position="138"/>
    </location>
</feature>
<evidence type="ECO:0000256" key="2">
    <source>
        <dbReference type="SAM" id="SignalP"/>
    </source>
</evidence>
<feature type="chain" id="PRO_5045652175" description="PepSY domain-containing protein" evidence="2">
    <location>
        <begin position="20"/>
        <end position="138"/>
    </location>
</feature>
<protein>
    <recommendedName>
        <fullName evidence="5">PepSY domain-containing protein</fullName>
    </recommendedName>
</protein>